<dbReference type="Pfam" id="PF01435">
    <property type="entry name" value="Peptidase_M48"/>
    <property type="match status" value="1"/>
</dbReference>
<sequence>MTVAVALLVSAAMAGWLAPRWLDRADLHRRDPRMLIVAWLMSMAGVAFAAVAGVVLLLIPNHGNVGYFVAALHHCWDAVRHGSPPSVEALGGVVGSAVVAAMAVRLTVIAVRGARKRASRRREHLSVLRLAGRKDNGSPSTLWLAHDEPLAFSMIGRPGVIVATEGLRRHLSAESVAAVLAHERAHLRGRHHLLVATTDALRTALPFVPLFRQAPAAMRELAELAADVAAVRVHGAAAVHAALTTCVSGQAPGVALAMARDAIELRLARLRSAPPAASDLRRAMSCGLAGIAAAAVPLLTAATLLIVMGVATCPIAGS</sequence>
<organism evidence="9 10">
    <name type="scientific">Kibdelosporangium persicum</name>
    <dbReference type="NCBI Taxonomy" id="2698649"/>
    <lineage>
        <taxon>Bacteria</taxon>
        <taxon>Bacillati</taxon>
        <taxon>Actinomycetota</taxon>
        <taxon>Actinomycetes</taxon>
        <taxon>Pseudonocardiales</taxon>
        <taxon>Pseudonocardiaceae</taxon>
        <taxon>Kibdelosporangium</taxon>
    </lineage>
</organism>
<evidence type="ECO:0000256" key="3">
    <source>
        <dbReference type="ARBA" id="ARBA00022801"/>
    </source>
</evidence>
<keyword evidence="1 6" id="KW-0645">Protease</keyword>
<dbReference type="InterPro" id="IPR052173">
    <property type="entry name" value="Beta-lactam_resp_regulator"/>
</dbReference>
<dbReference type="EMBL" id="JAAATY010000025">
    <property type="protein sequence ID" value="NRN69169.1"/>
    <property type="molecule type" value="Genomic_DNA"/>
</dbReference>
<feature type="domain" description="Peptidase M48" evidence="8">
    <location>
        <begin position="119"/>
        <end position="239"/>
    </location>
</feature>
<evidence type="ECO:0000256" key="5">
    <source>
        <dbReference type="ARBA" id="ARBA00023049"/>
    </source>
</evidence>
<protein>
    <submittedName>
        <fullName evidence="9">Beta-lactamase regulating signal transducer with metallopeptidase domain</fullName>
    </submittedName>
</protein>
<evidence type="ECO:0000256" key="7">
    <source>
        <dbReference type="SAM" id="Phobius"/>
    </source>
</evidence>
<keyword evidence="7" id="KW-1133">Transmembrane helix</keyword>
<dbReference type="RefSeq" id="WP_173139037.1">
    <property type="nucleotide sequence ID" value="NZ_CBCSGW010000004.1"/>
</dbReference>
<reference evidence="9 10" key="1">
    <citation type="submission" date="2020-01" db="EMBL/GenBank/DDBJ databases">
        <title>Kibdelosporangium persica a novel Actinomycetes from a hot desert in Iran.</title>
        <authorList>
            <person name="Safaei N."/>
            <person name="Zaburannyi N."/>
            <person name="Mueller R."/>
            <person name="Wink J."/>
        </authorList>
    </citation>
    <scope>NUCLEOTIDE SEQUENCE [LARGE SCALE GENOMIC DNA]</scope>
    <source>
        <strain evidence="9 10">4NS15</strain>
    </source>
</reference>
<dbReference type="InterPro" id="IPR001915">
    <property type="entry name" value="Peptidase_M48"/>
</dbReference>
<dbReference type="PANTHER" id="PTHR34978:SF3">
    <property type="entry name" value="SLR0241 PROTEIN"/>
    <property type="match status" value="1"/>
</dbReference>
<comment type="cofactor">
    <cofactor evidence="6">
        <name>Zn(2+)</name>
        <dbReference type="ChEBI" id="CHEBI:29105"/>
    </cofactor>
    <text evidence="6">Binds 1 zinc ion per subunit.</text>
</comment>
<keyword evidence="3 6" id="KW-0378">Hydrolase</keyword>
<comment type="caution">
    <text evidence="9">The sequence shown here is derived from an EMBL/GenBank/DDBJ whole genome shotgun (WGS) entry which is preliminary data.</text>
</comment>
<evidence type="ECO:0000256" key="6">
    <source>
        <dbReference type="RuleBase" id="RU003983"/>
    </source>
</evidence>
<evidence type="ECO:0000313" key="10">
    <source>
        <dbReference type="Proteomes" id="UP000763557"/>
    </source>
</evidence>
<keyword evidence="7" id="KW-0812">Transmembrane</keyword>
<feature type="transmembrane region" description="Helical" evidence="7">
    <location>
        <begin position="288"/>
        <end position="317"/>
    </location>
</feature>
<dbReference type="PANTHER" id="PTHR34978">
    <property type="entry name" value="POSSIBLE SENSOR-TRANSDUCER PROTEIN BLAR"/>
    <property type="match status" value="1"/>
</dbReference>
<keyword evidence="7" id="KW-0472">Membrane</keyword>
<keyword evidence="10" id="KW-1185">Reference proteome</keyword>
<accession>A0ABX2FCT4</accession>
<comment type="similarity">
    <text evidence="6">Belongs to the peptidase M48 family.</text>
</comment>
<keyword evidence="5 6" id="KW-0482">Metalloprotease</keyword>
<dbReference type="CDD" id="cd07326">
    <property type="entry name" value="M56_BlaR1_MecR1_like"/>
    <property type="match status" value="1"/>
</dbReference>
<evidence type="ECO:0000313" key="9">
    <source>
        <dbReference type="EMBL" id="NRN69169.1"/>
    </source>
</evidence>
<evidence type="ECO:0000259" key="8">
    <source>
        <dbReference type="Pfam" id="PF01435"/>
    </source>
</evidence>
<name>A0ABX2FCT4_9PSEU</name>
<gene>
    <name evidence="9" type="ORF">GC106_64250</name>
</gene>
<dbReference type="Proteomes" id="UP000763557">
    <property type="component" value="Unassembled WGS sequence"/>
</dbReference>
<feature type="transmembrane region" description="Helical" evidence="7">
    <location>
        <begin position="89"/>
        <end position="111"/>
    </location>
</feature>
<feature type="transmembrane region" description="Helical" evidence="7">
    <location>
        <begin position="6"/>
        <end position="22"/>
    </location>
</feature>
<evidence type="ECO:0000256" key="1">
    <source>
        <dbReference type="ARBA" id="ARBA00022670"/>
    </source>
</evidence>
<evidence type="ECO:0000256" key="2">
    <source>
        <dbReference type="ARBA" id="ARBA00022723"/>
    </source>
</evidence>
<dbReference type="Gene3D" id="3.30.2010.10">
    <property type="entry name" value="Metalloproteases ('zincins'), catalytic domain"/>
    <property type="match status" value="1"/>
</dbReference>
<keyword evidence="4 6" id="KW-0862">Zinc</keyword>
<feature type="transmembrane region" description="Helical" evidence="7">
    <location>
        <begin position="34"/>
        <end position="59"/>
    </location>
</feature>
<proteinExistence type="inferred from homology"/>
<keyword evidence="2" id="KW-0479">Metal-binding</keyword>
<evidence type="ECO:0000256" key="4">
    <source>
        <dbReference type="ARBA" id="ARBA00022833"/>
    </source>
</evidence>